<protein>
    <recommendedName>
        <fullName evidence="3">N-acetyltransferase domain-containing protein</fullName>
    </recommendedName>
</protein>
<proteinExistence type="predicted"/>
<dbReference type="Proteomes" id="UP000063275">
    <property type="component" value="Chromosome"/>
</dbReference>
<reference evidence="1 2" key="1">
    <citation type="submission" date="2015-11" db="EMBL/GenBank/DDBJ databases">
        <authorList>
            <person name="Zhang Y."/>
            <person name="Guo Z."/>
        </authorList>
    </citation>
    <scope>NUCLEOTIDE SEQUENCE [LARGE SCALE GENOMIC DNA]</scope>
    <source>
        <strain evidence="1 2">ChDC F174</strain>
    </source>
</reference>
<evidence type="ECO:0000313" key="1">
    <source>
        <dbReference type="EMBL" id="ALQ39153.1"/>
    </source>
</evidence>
<gene>
    <name evidence="1" type="ORF">RN87_00880</name>
</gene>
<dbReference type="SUPFAM" id="SSF55729">
    <property type="entry name" value="Acyl-CoA N-acyltransferases (Nat)"/>
    <property type="match status" value="1"/>
</dbReference>
<dbReference type="OrthoDB" id="9773249at2"/>
<dbReference type="AlphaFoldDB" id="A0A0S2ZK20"/>
<dbReference type="Gene3D" id="3.40.630.30">
    <property type="match status" value="1"/>
</dbReference>
<dbReference type="EMBL" id="CP013331">
    <property type="protein sequence ID" value="ALQ39153.1"/>
    <property type="molecule type" value="Genomic_DNA"/>
</dbReference>
<organism evidence="1">
    <name type="scientific">Fusobacterium hwasookii ChDC F174</name>
    <dbReference type="NCBI Taxonomy" id="1307442"/>
    <lineage>
        <taxon>Bacteria</taxon>
        <taxon>Fusobacteriati</taxon>
        <taxon>Fusobacteriota</taxon>
        <taxon>Fusobacteriia</taxon>
        <taxon>Fusobacteriales</taxon>
        <taxon>Fusobacteriaceae</taxon>
        <taxon>Fusobacterium</taxon>
    </lineage>
</organism>
<evidence type="ECO:0008006" key="3">
    <source>
        <dbReference type="Google" id="ProtNLM"/>
    </source>
</evidence>
<evidence type="ECO:0000313" key="2">
    <source>
        <dbReference type="Proteomes" id="UP000063275"/>
    </source>
</evidence>
<accession>A0A0S2ZK20</accession>
<name>A0A0S2ZK20_9FUSO</name>
<dbReference type="KEGG" id="fhw:RN87_00880"/>
<dbReference type="RefSeq" id="WP_029493658.1">
    <property type="nucleotide sequence ID" value="NZ_ATKF01000096.1"/>
</dbReference>
<dbReference type="InterPro" id="IPR016181">
    <property type="entry name" value="Acyl_CoA_acyltransferase"/>
</dbReference>
<sequence>MEVKKVLFQDCDLNDLFFQSLRDDYLEFDKWFKKKIINNEEAYIIKNIDSIEGFLYLKKENEGISLKNQVLPAKERIKIGTLKTTETIQGRKYGEGFLGFALWEWATSNAEEIYITTFPKQESLINLLEGYGFTKYGEFPNHELLYIKNKNNLDYTDVKKSFPYISTNATGRILLLEVEYHDTLFPYSTLKGIDSEPRNIDIKNGLSKKYISNNLNYKNLRCGDFLIVYRKKGVSEAGKAGFKSAVTGIASVVNVRVVNKIQEDFETFKENLKNKVALNDDELFEKYSQKNILILDVVYNYYFGSGHNINYNTLKENGLWSNSYPANRVYDMEELKKIIQLGGNYVQNIIVN</sequence>